<keyword evidence="2" id="KW-0804">Transcription</keyword>
<protein>
    <recommendedName>
        <fullName evidence="4">SET domain-containing protein</fullName>
    </recommendedName>
</protein>
<evidence type="ECO:0000256" key="1">
    <source>
        <dbReference type="ARBA" id="ARBA00023015"/>
    </source>
</evidence>
<dbReference type="Pfam" id="PF00856">
    <property type="entry name" value="SET"/>
    <property type="match status" value="1"/>
</dbReference>
<accession>A0A830HVT5</accession>
<sequence length="332" mass="36624">MRPHPHPPSSSSSAPFTLTRDDAFVSLDYHVHANLRLWELEHVYGRILHQANNNNGAATSSSSTTTFSEAVPSMLSQRAVRTLHDLKKNMARRFNPYTFHYDMDVVGGKNATTTSEQPRRRRRNLNHKAEKVRKRGRASWRFTGCTVPYVTCQTALQTCTDSVEVRRSTVCSSLGLFARRDFMTGEIVSRYGGELISRSEAQKRGAIYDQKGTSYLFELCAWSGVCLDATNVGTLMRYANHAPSTGGWHNGANADVAVEGGCATGAPLSVVLRAGPAGIRRGDEILFDYGERAGGMLPAAAREDGAPPTTNQHKKKRNGTVREHASRKRARE</sequence>
<evidence type="ECO:0000256" key="3">
    <source>
        <dbReference type="SAM" id="MobiDB-lite"/>
    </source>
</evidence>
<evidence type="ECO:0000259" key="4">
    <source>
        <dbReference type="PROSITE" id="PS50280"/>
    </source>
</evidence>
<dbReference type="Gene3D" id="2.170.270.10">
    <property type="entry name" value="SET domain"/>
    <property type="match status" value="1"/>
</dbReference>
<reference evidence="5" key="1">
    <citation type="submission" date="2020-10" db="EMBL/GenBank/DDBJ databases">
        <title>Unveiling of a novel bifunctional photoreceptor, Dualchrome1, isolated from a cosmopolitan green alga.</title>
        <authorList>
            <person name="Suzuki S."/>
            <person name="Kawachi M."/>
        </authorList>
    </citation>
    <scope>NUCLEOTIDE SEQUENCE</scope>
    <source>
        <strain evidence="5">NIES 2893</strain>
    </source>
</reference>
<dbReference type="AlphaFoldDB" id="A0A830HVT5"/>
<dbReference type="OrthoDB" id="5792673at2759"/>
<evidence type="ECO:0000313" key="6">
    <source>
        <dbReference type="Proteomes" id="UP000660262"/>
    </source>
</evidence>
<gene>
    <name evidence="5" type="ORF">PPROV_000979800</name>
</gene>
<dbReference type="SMART" id="SM00317">
    <property type="entry name" value="SET"/>
    <property type="match status" value="1"/>
</dbReference>
<dbReference type="GO" id="GO:0003682">
    <property type="term" value="F:chromatin binding"/>
    <property type="evidence" value="ECO:0007669"/>
    <property type="project" value="TreeGrafter"/>
</dbReference>
<evidence type="ECO:0000256" key="2">
    <source>
        <dbReference type="ARBA" id="ARBA00023163"/>
    </source>
</evidence>
<dbReference type="GO" id="GO:0031507">
    <property type="term" value="P:heterochromatin formation"/>
    <property type="evidence" value="ECO:0007669"/>
    <property type="project" value="TreeGrafter"/>
</dbReference>
<dbReference type="InterPro" id="IPR001214">
    <property type="entry name" value="SET_dom"/>
</dbReference>
<proteinExistence type="predicted"/>
<dbReference type="InterPro" id="IPR045318">
    <property type="entry name" value="EZH1/2-like"/>
</dbReference>
<dbReference type="SUPFAM" id="SSF82199">
    <property type="entry name" value="SET domain"/>
    <property type="match status" value="1"/>
</dbReference>
<dbReference type="GO" id="GO:0005634">
    <property type="term" value="C:nucleus"/>
    <property type="evidence" value="ECO:0007669"/>
    <property type="project" value="TreeGrafter"/>
</dbReference>
<dbReference type="EMBL" id="BNJQ01000032">
    <property type="protein sequence ID" value="GHP11068.1"/>
    <property type="molecule type" value="Genomic_DNA"/>
</dbReference>
<dbReference type="Proteomes" id="UP000660262">
    <property type="component" value="Unassembled WGS sequence"/>
</dbReference>
<dbReference type="PANTHER" id="PTHR45747">
    <property type="entry name" value="HISTONE-LYSINE N-METHYLTRANSFERASE E(Z)"/>
    <property type="match status" value="1"/>
</dbReference>
<dbReference type="InterPro" id="IPR046341">
    <property type="entry name" value="SET_dom_sf"/>
</dbReference>
<comment type="caution">
    <text evidence="5">The sequence shown here is derived from an EMBL/GenBank/DDBJ whole genome shotgun (WGS) entry which is preliminary data.</text>
</comment>
<keyword evidence="1" id="KW-0805">Transcription regulation</keyword>
<feature type="compositionally biased region" description="Basic residues" evidence="3">
    <location>
        <begin position="312"/>
        <end position="332"/>
    </location>
</feature>
<organism evidence="5 6">
    <name type="scientific">Pycnococcus provasolii</name>
    <dbReference type="NCBI Taxonomy" id="41880"/>
    <lineage>
        <taxon>Eukaryota</taxon>
        <taxon>Viridiplantae</taxon>
        <taxon>Chlorophyta</taxon>
        <taxon>Pseudoscourfieldiophyceae</taxon>
        <taxon>Pseudoscourfieldiales</taxon>
        <taxon>Pycnococcaceae</taxon>
        <taxon>Pycnococcus</taxon>
    </lineage>
</organism>
<keyword evidence="6" id="KW-1185">Reference proteome</keyword>
<dbReference type="PROSITE" id="PS50280">
    <property type="entry name" value="SET"/>
    <property type="match status" value="1"/>
</dbReference>
<dbReference type="PANTHER" id="PTHR45747:SF4">
    <property type="entry name" value="HISTONE-LYSINE N-METHYLTRANSFERASE E(Z)"/>
    <property type="match status" value="1"/>
</dbReference>
<feature type="region of interest" description="Disordered" evidence="3">
    <location>
        <begin position="298"/>
        <end position="332"/>
    </location>
</feature>
<feature type="domain" description="SET" evidence="4">
    <location>
        <begin position="161"/>
        <end position="290"/>
    </location>
</feature>
<name>A0A830HVT5_9CHLO</name>
<evidence type="ECO:0000313" key="5">
    <source>
        <dbReference type="EMBL" id="GHP11068.1"/>
    </source>
</evidence>
<dbReference type="GO" id="GO:0046976">
    <property type="term" value="F:histone H3K27 methyltransferase activity"/>
    <property type="evidence" value="ECO:0007669"/>
    <property type="project" value="TreeGrafter"/>
</dbReference>